<accession>A0ABD0XWF5</accession>
<gene>
    <name evidence="2" type="ORF">AAG570_005889</name>
</gene>
<feature type="region of interest" description="Disordered" evidence="1">
    <location>
        <begin position="47"/>
        <end position="73"/>
    </location>
</feature>
<reference evidence="2 3" key="1">
    <citation type="submission" date="2024-07" db="EMBL/GenBank/DDBJ databases">
        <title>Chromosome-level genome assembly of the water stick insect Ranatra chinensis (Heteroptera: Nepidae).</title>
        <authorList>
            <person name="Liu X."/>
        </authorList>
    </citation>
    <scope>NUCLEOTIDE SEQUENCE [LARGE SCALE GENOMIC DNA]</scope>
    <source>
        <strain evidence="2">Cailab_2021Rc</strain>
        <tissue evidence="2">Muscle</tissue>
    </source>
</reference>
<dbReference type="EMBL" id="JBFDAA010000019">
    <property type="protein sequence ID" value="KAL1115599.1"/>
    <property type="molecule type" value="Genomic_DNA"/>
</dbReference>
<organism evidence="2 3">
    <name type="scientific">Ranatra chinensis</name>
    <dbReference type="NCBI Taxonomy" id="642074"/>
    <lineage>
        <taxon>Eukaryota</taxon>
        <taxon>Metazoa</taxon>
        <taxon>Ecdysozoa</taxon>
        <taxon>Arthropoda</taxon>
        <taxon>Hexapoda</taxon>
        <taxon>Insecta</taxon>
        <taxon>Pterygota</taxon>
        <taxon>Neoptera</taxon>
        <taxon>Paraneoptera</taxon>
        <taxon>Hemiptera</taxon>
        <taxon>Heteroptera</taxon>
        <taxon>Panheteroptera</taxon>
        <taxon>Nepomorpha</taxon>
        <taxon>Nepidae</taxon>
        <taxon>Ranatrinae</taxon>
        <taxon>Ranatra</taxon>
    </lineage>
</organism>
<evidence type="ECO:0000313" key="2">
    <source>
        <dbReference type="EMBL" id="KAL1115599.1"/>
    </source>
</evidence>
<proteinExistence type="predicted"/>
<evidence type="ECO:0000313" key="3">
    <source>
        <dbReference type="Proteomes" id="UP001558652"/>
    </source>
</evidence>
<evidence type="ECO:0000256" key="1">
    <source>
        <dbReference type="SAM" id="MobiDB-lite"/>
    </source>
</evidence>
<feature type="compositionally biased region" description="Basic residues" evidence="1">
    <location>
        <begin position="56"/>
        <end position="67"/>
    </location>
</feature>
<sequence length="114" mass="12811">MDEDEGVVVVVVKKPKGWGCKLRTSWSEPAMPSGAWRPPHPKVVIQVEELEDSTATRRRRRKKRSKKTTQPDRGIFVGPNRFRLIAIFSGAVWIVVRVATVDYYDPDCSAGGSD</sequence>
<comment type="caution">
    <text evidence="2">The sequence shown here is derived from an EMBL/GenBank/DDBJ whole genome shotgun (WGS) entry which is preliminary data.</text>
</comment>
<dbReference type="Proteomes" id="UP001558652">
    <property type="component" value="Unassembled WGS sequence"/>
</dbReference>
<dbReference type="AlphaFoldDB" id="A0ABD0XWF5"/>
<protein>
    <submittedName>
        <fullName evidence="2">Uncharacterized protein</fullName>
    </submittedName>
</protein>
<name>A0ABD0XWF5_9HEMI</name>
<keyword evidence="3" id="KW-1185">Reference proteome</keyword>